<keyword evidence="6 14" id="KW-0436">Ligase</keyword>
<dbReference type="PANTHER" id="PTHR11946:SF109">
    <property type="entry name" value="VALINE--TRNA LIGASE"/>
    <property type="match status" value="1"/>
</dbReference>
<dbReference type="CDD" id="cd00817">
    <property type="entry name" value="ValRS_core"/>
    <property type="match status" value="1"/>
</dbReference>
<keyword evidence="10 14" id="KW-0030">Aminoacyl-tRNA synthetase</keyword>
<dbReference type="InterPro" id="IPR014729">
    <property type="entry name" value="Rossmann-like_a/b/a_fold"/>
</dbReference>
<dbReference type="FunFam" id="3.90.740.10:FF:000005">
    <property type="entry name" value="Valine--tRNA ligase, mitochondrial"/>
    <property type="match status" value="1"/>
</dbReference>
<dbReference type="OrthoDB" id="629407at2759"/>
<dbReference type="InParanoid" id="A0A316VUP1"/>
<dbReference type="InterPro" id="IPR013155">
    <property type="entry name" value="M/V/L/I-tRNA-synth_anticd-bd"/>
</dbReference>
<comment type="subcellular location">
    <subcellularLocation>
        <location evidence="2">Cytoplasm</location>
    </subcellularLocation>
    <subcellularLocation>
        <location evidence="1">Mitochondrion</location>
    </subcellularLocation>
</comment>
<evidence type="ECO:0000256" key="8">
    <source>
        <dbReference type="ARBA" id="ARBA00022840"/>
    </source>
</evidence>
<evidence type="ECO:0000256" key="10">
    <source>
        <dbReference type="ARBA" id="ARBA00023146"/>
    </source>
</evidence>
<feature type="coiled-coil region" evidence="15">
    <location>
        <begin position="1051"/>
        <end position="1078"/>
    </location>
</feature>
<dbReference type="Gene3D" id="3.40.50.620">
    <property type="entry name" value="HUPs"/>
    <property type="match status" value="2"/>
</dbReference>
<dbReference type="InterPro" id="IPR001412">
    <property type="entry name" value="aa-tRNA-synth_I_CS"/>
</dbReference>
<feature type="domain" description="Aminoacyl-tRNA synthetase class Ia" evidence="17">
    <location>
        <begin position="120"/>
        <end position="748"/>
    </location>
</feature>
<dbReference type="GO" id="GO:0005524">
    <property type="term" value="F:ATP binding"/>
    <property type="evidence" value="ECO:0007669"/>
    <property type="project" value="UniProtKB-KW"/>
</dbReference>
<dbReference type="SUPFAM" id="SSF50677">
    <property type="entry name" value="ValRS/IleRS/LeuRS editing domain"/>
    <property type="match status" value="1"/>
</dbReference>
<evidence type="ECO:0000313" key="19">
    <source>
        <dbReference type="EMBL" id="PWN41307.1"/>
    </source>
</evidence>
<dbReference type="HAMAP" id="MF_02004">
    <property type="entry name" value="Val_tRNA_synth_type1"/>
    <property type="match status" value="1"/>
</dbReference>
<evidence type="ECO:0000256" key="13">
    <source>
        <dbReference type="ARBA" id="ARBA00047552"/>
    </source>
</evidence>
<dbReference type="FunFam" id="3.40.50.620:FF:000078">
    <property type="entry name" value="Valine--tRNA ligase, mitochondrial"/>
    <property type="match status" value="1"/>
</dbReference>
<name>A0A316VUP1_9BASI</name>
<evidence type="ECO:0000256" key="16">
    <source>
        <dbReference type="SAM" id="MobiDB-lite"/>
    </source>
</evidence>
<evidence type="ECO:0000256" key="12">
    <source>
        <dbReference type="ARBA" id="ARBA00040837"/>
    </source>
</evidence>
<keyword evidence="7 14" id="KW-0547">Nucleotide-binding</keyword>
<dbReference type="GO" id="GO:0004832">
    <property type="term" value="F:valine-tRNA ligase activity"/>
    <property type="evidence" value="ECO:0007669"/>
    <property type="project" value="UniProtKB-EC"/>
</dbReference>
<evidence type="ECO:0000256" key="3">
    <source>
        <dbReference type="ARBA" id="ARBA00005594"/>
    </source>
</evidence>
<protein>
    <recommendedName>
        <fullName evidence="12">Valine--tRNA ligase, mitochondrial</fullName>
        <ecNumber evidence="4">6.1.1.9</ecNumber>
    </recommendedName>
    <alternativeName>
        <fullName evidence="11">Valyl-tRNA synthetase</fullName>
    </alternativeName>
</protein>
<evidence type="ECO:0000256" key="14">
    <source>
        <dbReference type="RuleBase" id="RU363035"/>
    </source>
</evidence>
<evidence type="ECO:0000259" key="18">
    <source>
        <dbReference type="Pfam" id="PF08264"/>
    </source>
</evidence>
<dbReference type="SUPFAM" id="SSF47323">
    <property type="entry name" value="Anticodon-binding domain of a subclass of class I aminoacyl-tRNA synthetases"/>
    <property type="match status" value="1"/>
</dbReference>
<dbReference type="Pfam" id="PF00133">
    <property type="entry name" value="tRNA-synt_1"/>
    <property type="match status" value="1"/>
</dbReference>
<dbReference type="SUPFAM" id="SSF52374">
    <property type="entry name" value="Nucleotidylyl transferase"/>
    <property type="match status" value="1"/>
</dbReference>
<dbReference type="FunFam" id="1.10.730.10:FF:000009">
    <property type="entry name" value="Valine--tRNA ligase, mitochondrial"/>
    <property type="match status" value="1"/>
</dbReference>
<dbReference type="NCBIfam" id="NF004349">
    <property type="entry name" value="PRK05729.1"/>
    <property type="match status" value="1"/>
</dbReference>
<feature type="region of interest" description="Disordered" evidence="16">
    <location>
        <begin position="1"/>
        <end position="112"/>
    </location>
</feature>
<dbReference type="Gene3D" id="1.10.730.10">
    <property type="entry name" value="Isoleucyl-tRNA Synthetase, Domain 1"/>
    <property type="match status" value="1"/>
</dbReference>
<evidence type="ECO:0000259" key="17">
    <source>
        <dbReference type="Pfam" id="PF00133"/>
    </source>
</evidence>
<keyword evidence="9 14" id="KW-0648">Protein biosynthesis</keyword>
<dbReference type="GO" id="GO:0005829">
    <property type="term" value="C:cytosol"/>
    <property type="evidence" value="ECO:0007669"/>
    <property type="project" value="TreeGrafter"/>
</dbReference>
<evidence type="ECO:0000256" key="15">
    <source>
        <dbReference type="SAM" id="Coils"/>
    </source>
</evidence>
<dbReference type="GO" id="GO:0006438">
    <property type="term" value="P:valyl-tRNA aminoacylation"/>
    <property type="evidence" value="ECO:0007669"/>
    <property type="project" value="InterPro"/>
</dbReference>
<evidence type="ECO:0000256" key="5">
    <source>
        <dbReference type="ARBA" id="ARBA00022490"/>
    </source>
</evidence>
<evidence type="ECO:0000256" key="6">
    <source>
        <dbReference type="ARBA" id="ARBA00022598"/>
    </source>
</evidence>
<dbReference type="EC" id="6.1.1.9" evidence="4"/>
<evidence type="ECO:0000256" key="11">
    <source>
        <dbReference type="ARBA" id="ARBA00029936"/>
    </source>
</evidence>
<dbReference type="STRING" id="1522189.A0A316VUP1"/>
<feature type="compositionally biased region" description="Low complexity" evidence="16">
    <location>
        <begin position="7"/>
        <end position="24"/>
    </location>
</feature>
<dbReference type="AlphaFoldDB" id="A0A316VUP1"/>
<dbReference type="NCBIfam" id="TIGR00422">
    <property type="entry name" value="valS"/>
    <property type="match status" value="1"/>
</dbReference>
<sequence>MSDKVQPPAGEHAAAAPPAAAGAPPVDPQDGDKPMTKSAMKKAAKEAERLAKSAAKQAVRAANNPAAAAGAAAGEGKKAKAKKEKAVEEEWVNNTKSGEKKDLSGPMESGYNPSHVEESWYEWWENSGFFKPAEPSESDPHDPNKTFVIPAPPPNVTGALHIGHALTISIQDTLIRWYRMRGWRVLFNPGYDHASISTQAVVEKRLLKLEGKTRHQYGREEFLRRVYDWSQDYKGRIGGQTRRLGASYDYSREAFTMDETRSKAVVEAFCKLHEEGIIYRASRLVNWCCKLNTTLSTLEVDQKQLSGRTLLNIPGYDEKERIEFGVIVSFAYEVADSPTGERLVVATTRPETMLGDSAVAVHPKDARYTHLHGKHLLHPFLPDRRIPIVTDEIAVDMEFGTGAVKITPAHDPNDYEVGKRHNLEFINILNDDGTLNHNAGEFAGVKRFTARRTVVEALKAKGLYVETKDNPMSVPVCSRSGDIVEPLIKPQWWVSCKPLADEAVKAVEEQKMTIVPDTSKREFFRWMDIIQDWCISRQLWWGHRCPAYFVDIEGKDQNQDDSSQWVVGRNLAEAEERARKLAGPNARFTLKQDEDVLDTWFSSGLWPFSIMGWPEQTPDLRHFYPNSMLETGWDILFFWVARMVMLGVHFTGKIPFQEVFCHAMVRDAHGRKMSKSLGNVIDPIDVIQGAPLQALHDQLRQGNLDEKEILKAQAGQKKDFPKGIPQCGTDALRFALCAYTAAGRDINLEIARVEGYRKFCNKLWNATRFALLKLEGGFQPADDEHVSGKESLAEKWILHKLDEAAKEVNSALGQRNFMSATSAVYNFWLYELCDVYIEAIKPITDPSAEDASARASAQETLYTALESGLRLLHPFMPFVTEELWQRLPRRKSHVVPSISLAAFPEAQKVRSNLADAQSFESVMAAVRGIRALAADYGLAKGIEAYVEATSAQAYEVFKSQEAILTTLIKGCDSVKAASPSNKAETIPEGCAVQSLPSASCNVHVLIKGKVDIEAELSKLVAKMELNTSGLEKVQAQTENKEVWEKTPEDVRKGALEKLQHLKSERETLEGAKATFEKLKD</sequence>
<dbReference type="InterPro" id="IPR002303">
    <property type="entry name" value="Valyl-tRNA_ligase"/>
</dbReference>
<dbReference type="InterPro" id="IPR033705">
    <property type="entry name" value="Anticodon_Ia_Val"/>
</dbReference>
<feature type="domain" description="Methionyl/Valyl/Leucyl/Isoleucyl-tRNA synthetase anticodon-binding" evidence="18">
    <location>
        <begin position="794"/>
        <end position="946"/>
    </location>
</feature>
<proteinExistence type="inferred from homology"/>
<dbReference type="FunCoup" id="A0A316VUP1">
    <property type="interactions" value="666"/>
</dbReference>
<evidence type="ECO:0000256" key="4">
    <source>
        <dbReference type="ARBA" id="ARBA00013169"/>
    </source>
</evidence>
<dbReference type="EMBL" id="KZ819395">
    <property type="protein sequence ID" value="PWN41307.1"/>
    <property type="molecule type" value="Genomic_DNA"/>
</dbReference>
<dbReference type="GO" id="GO:0005739">
    <property type="term" value="C:mitochondrion"/>
    <property type="evidence" value="ECO:0007669"/>
    <property type="project" value="UniProtKB-SubCell"/>
</dbReference>
<evidence type="ECO:0000256" key="7">
    <source>
        <dbReference type="ARBA" id="ARBA00022741"/>
    </source>
</evidence>
<dbReference type="InterPro" id="IPR009080">
    <property type="entry name" value="tRNAsynth_Ia_anticodon-bd"/>
</dbReference>
<dbReference type="GO" id="GO:0002161">
    <property type="term" value="F:aminoacyl-tRNA deacylase activity"/>
    <property type="evidence" value="ECO:0007669"/>
    <property type="project" value="InterPro"/>
</dbReference>
<comment type="similarity">
    <text evidence="3 14">Belongs to the class-I aminoacyl-tRNA synthetase family.</text>
</comment>
<dbReference type="PROSITE" id="PS00178">
    <property type="entry name" value="AA_TRNA_LIGASE_I"/>
    <property type="match status" value="1"/>
</dbReference>
<dbReference type="Pfam" id="PF08264">
    <property type="entry name" value="Anticodon_1"/>
    <property type="match status" value="1"/>
</dbReference>
<feature type="compositionally biased region" description="Low complexity" evidence="16">
    <location>
        <begin position="52"/>
        <end position="74"/>
    </location>
</feature>
<evidence type="ECO:0000313" key="20">
    <source>
        <dbReference type="Proteomes" id="UP000245783"/>
    </source>
</evidence>
<dbReference type="PRINTS" id="PR00986">
    <property type="entry name" value="TRNASYNTHVAL"/>
</dbReference>
<dbReference type="CDD" id="cd07962">
    <property type="entry name" value="Anticodon_Ia_Val"/>
    <property type="match status" value="1"/>
</dbReference>
<evidence type="ECO:0000256" key="1">
    <source>
        <dbReference type="ARBA" id="ARBA00004173"/>
    </source>
</evidence>
<organism evidence="19 20">
    <name type="scientific">Ceraceosorus guamensis</name>
    <dbReference type="NCBI Taxonomy" id="1522189"/>
    <lineage>
        <taxon>Eukaryota</taxon>
        <taxon>Fungi</taxon>
        <taxon>Dikarya</taxon>
        <taxon>Basidiomycota</taxon>
        <taxon>Ustilaginomycotina</taxon>
        <taxon>Exobasidiomycetes</taxon>
        <taxon>Ceraceosorales</taxon>
        <taxon>Ceraceosoraceae</taxon>
        <taxon>Ceraceosorus</taxon>
    </lineage>
</organism>
<keyword evidence="8 14" id="KW-0067">ATP-binding</keyword>
<dbReference type="RefSeq" id="XP_025368467.1">
    <property type="nucleotide sequence ID" value="XM_025514305.1"/>
</dbReference>
<accession>A0A316VUP1</accession>
<reference evidence="19 20" key="1">
    <citation type="journal article" date="2018" name="Mol. Biol. Evol.">
        <title>Broad Genomic Sampling Reveals a Smut Pathogenic Ancestry of the Fungal Clade Ustilaginomycotina.</title>
        <authorList>
            <person name="Kijpornyongpan T."/>
            <person name="Mondo S.J."/>
            <person name="Barry K."/>
            <person name="Sandor L."/>
            <person name="Lee J."/>
            <person name="Lipzen A."/>
            <person name="Pangilinan J."/>
            <person name="LaButti K."/>
            <person name="Hainaut M."/>
            <person name="Henrissat B."/>
            <person name="Grigoriev I.V."/>
            <person name="Spatafora J.W."/>
            <person name="Aime M.C."/>
        </authorList>
    </citation>
    <scope>NUCLEOTIDE SEQUENCE [LARGE SCALE GENOMIC DNA]</scope>
    <source>
        <strain evidence="19 20">MCA 4658</strain>
    </source>
</reference>
<dbReference type="FunFam" id="3.40.50.620:FF:000020">
    <property type="entry name" value="Valine--tRNA ligase, mitochondrial"/>
    <property type="match status" value="1"/>
</dbReference>
<keyword evidence="5" id="KW-0963">Cytoplasm</keyword>
<dbReference type="PANTHER" id="PTHR11946">
    <property type="entry name" value="VALYL-TRNA SYNTHETASES"/>
    <property type="match status" value="1"/>
</dbReference>
<keyword evidence="15" id="KW-0175">Coiled coil</keyword>
<comment type="catalytic activity">
    <reaction evidence="13">
        <text>tRNA(Val) + L-valine + ATP = L-valyl-tRNA(Val) + AMP + diphosphate</text>
        <dbReference type="Rhea" id="RHEA:10704"/>
        <dbReference type="Rhea" id="RHEA-COMP:9672"/>
        <dbReference type="Rhea" id="RHEA-COMP:9708"/>
        <dbReference type="ChEBI" id="CHEBI:30616"/>
        <dbReference type="ChEBI" id="CHEBI:33019"/>
        <dbReference type="ChEBI" id="CHEBI:57762"/>
        <dbReference type="ChEBI" id="CHEBI:78442"/>
        <dbReference type="ChEBI" id="CHEBI:78537"/>
        <dbReference type="ChEBI" id="CHEBI:456215"/>
        <dbReference type="EC" id="6.1.1.9"/>
    </reaction>
</comment>
<dbReference type="InterPro" id="IPR002300">
    <property type="entry name" value="aa-tRNA-synth_Ia"/>
</dbReference>
<dbReference type="InterPro" id="IPR009008">
    <property type="entry name" value="Val/Leu/Ile-tRNA-synth_edit"/>
</dbReference>
<dbReference type="Proteomes" id="UP000245783">
    <property type="component" value="Unassembled WGS sequence"/>
</dbReference>
<evidence type="ECO:0000256" key="9">
    <source>
        <dbReference type="ARBA" id="ARBA00022917"/>
    </source>
</evidence>
<dbReference type="GeneID" id="37036175"/>
<evidence type="ECO:0000256" key="2">
    <source>
        <dbReference type="ARBA" id="ARBA00004496"/>
    </source>
</evidence>
<keyword evidence="20" id="KW-1185">Reference proteome</keyword>
<gene>
    <name evidence="19" type="ORF">IE81DRAFT_324696</name>
</gene>